<proteinExistence type="inferred from homology"/>
<comment type="similarity">
    <text evidence="1 2">Belongs to the arylamine N-acetyltransferase family.</text>
</comment>
<organism evidence="3 4">
    <name type="scientific">Nocardiopsis codii</name>
    <dbReference type="NCBI Taxonomy" id="3065942"/>
    <lineage>
        <taxon>Bacteria</taxon>
        <taxon>Bacillati</taxon>
        <taxon>Actinomycetota</taxon>
        <taxon>Actinomycetes</taxon>
        <taxon>Streptosporangiales</taxon>
        <taxon>Nocardiopsidaceae</taxon>
        <taxon>Nocardiopsis</taxon>
    </lineage>
</organism>
<dbReference type="PANTHER" id="PTHR11786:SF0">
    <property type="entry name" value="ARYLAMINE N-ACETYLTRANSFERASE 4-RELATED"/>
    <property type="match status" value="1"/>
</dbReference>
<evidence type="ECO:0000256" key="2">
    <source>
        <dbReference type="RuleBase" id="RU003452"/>
    </source>
</evidence>
<dbReference type="Gene3D" id="2.40.128.150">
    <property type="entry name" value="Cysteine proteinases"/>
    <property type="match status" value="1"/>
</dbReference>
<dbReference type="SUPFAM" id="SSF54001">
    <property type="entry name" value="Cysteine proteinases"/>
    <property type="match status" value="1"/>
</dbReference>
<evidence type="ECO:0000313" key="3">
    <source>
        <dbReference type="EMBL" id="MEE2038254.1"/>
    </source>
</evidence>
<evidence type="ECO:0000313" key="4">
    <source>
        <dbReference type="Proteomes" id="UP001356095"/>
    </source>
</evidence>
<accession>A0ABU7K7P4</accession>
<dbReference type="InterPro" id="IPR001447">
    <property type="entry name" value="Arylamine_N-AcTrfase"/>
</dbReference>
<dbReference type="Gene3D" id="3.30.2140.10">
    <property type="entry name" value="Arylamine N-acetyltransferase"/>
    <property type="match status" value="1"/>
</dbReference>
<comment type="caution">
    <text evidence="3">The sequence shown here is derived from an EMBL/GenBank/DDBJ whole genome shotgun (WGS) entry which is preliminary data.</text>
</comment>
<dbReference type="Proteomes" id="UP001356095">
    <property type="component" value="Unassembled WGS sequence"/>
</dbReference>
<dbReference type="EMBL" id="JAUZMY010000011">
    <property type="protein sequence ID" value="MEE2038254.1"/>
    <property type="molecule type" value="Genomic_DNA"/>
</dbReference>
<dbReference type="Pfam" id="PF00797">
    <property type="entry name" value="Acetyltransf_2"/>
    <property type="match status" value="1"/>
</dbReference>
<protein>
    <submittedName>
        <fullName evidence="3">Arylamine N-acetyltransferase</fullName>
    </submittedName>
</protein>
<sequence>MSTTTTHPSALWDSAPLDLPAYLGRIGHDGPLTPTLDTLRALIRAHLDAIPFEGLDSVLGRPVPIDIESVQDKLVRRGRGGYCHEHNTLFASVLDRLGFQVTARSARMLVGGDEHEMGPVGHTILSVVLEGVDWHVDVGIGNFGPRGPIPLVDGAEVSTGPWEYRMDRSARDHWVLRLRRPEGWFNLIQFTEEPCYRADIAVHNYVASTDPGSPFTQQIVVHHDGEDVRRTLNGLTLTTYRPGGERTRREIAADEVPETLRTVFGLALPEEHGRALVEFARSSAASPWAASLTA</sequence>
<reference evidence="3 4" key="1">
    <citation type="submission" date="2023-08" db="EMBL/GenBank/DDBJ databases">
        <authorList>
            <person name="Girao M."/>
            <person name="Carvalho M.F."/>
        </authorList>
    </citation>
    <scope>NUCLEOTIDE SEQUENCE [LARGE SCALE GENOMIC DNA]</scope>
    <source>
        <strain evidence="3 4">CT-R113</strain>
    </source>
</reference>
<evidence type="ECO:0000256" key="1">
    <source>
        <dbReference type="ARBA" id="ARBA00006547"/>
    </source>
</evidence>
<dbReference type="InterPro" id="IPR038765">
    <property type="entry name" value="Papain-like_cys_pep_sf"/>
</dbReference>
<name>A0ABU7K7P4_9ACTN</name>
<dbReference type="PANTHER" id="PTHR11786">
    <property type="entry name" value="N-HYDROXYARYLAMINE O-ACETYLTRANSFERASE"/>
    <property type="match status" value="1"/>
</dbReference>
<keyword evidence="4" id="KW-1185">Reference proteome</keyword>
<gene>
    <name evidence="3" type="ORF">Q8791_13595</name>
</gene>
<dbReference type="PRINTS" id="PR01543">
    <property type="entry name" value="ANATRNSFRASE"/>
</dbReference>
<dbReference type="RefSeq" id="WP_330092036.1">
    <property type="nucleotide sequence ID" value="NZ_JAUZMY010000011.1"/>
</dbReference>